<evidence type="ECO:0000256" key="1">
    <source>
        <dbReference type="SAM" id="MobiDB-lite"/>
    </source>
</evidence>
<keyword evidence="2" id="KW-0812">Transmembrane</keyword>
<dbReference type="Proteomes" id="UP001165121">
    <property type="component" value="Unassembled WGS sequence"/>
</dbReference>
<evidence type="ECO:0000256" key="2">
    <source>
        <dbReference type="SAM" id="Phobius"/>
    </source>
</evidence>
<accession>A0A9W6TVE0</accession>
<feature type="compositionally biased region" description="Polar residues" evidence="1">
    <location>
        <begin position="85"/>
        <end position="97"/>
    </location>
</feature>
<keyword evidence="2" id="KW-0472">Membrane</keyword>
<evidence type="ECO:0000313" key="4">
    <source>
        <dbReference type="Proteomes" id="UP001165121"/>
    </source>
</evidence>
<sequence>MAPVVTTKAEVHRGNNSKVAKKETADNNSSTDSSCNHSRCSSRSSQSRTINSREKSRSSTPPTAACNQKKTESSKFAKTPASAKLSPSSEKSPATDQPSRKTVAAHPLPSAMLHKHKQASVFTSGKKKHKTSVLVIFLLAGLSTYTFYEFVHASTVTSPVRTTQDRFHVVSIMEVSVTHCSGRKTLTVR</sequence>
<comment type="caution">
    <text evidence="3">The sequence shown here is derived from an EMBL/GenBank/DDBJ whole genome shotgun (WGS) entry which is preliminary data.</text>
</comment>
<gene>
    <name evidence="3" type="ORF">Pfra01_000276000</name>
</gene>
<keyword evidence="4" id="KW-1185">Reference proteome</keyword>
<reference evidence="3" key="1">
    <citation type="submission" date="2023-04" db="EMBL/GenBank/DDBJ databases">
        <title>Phytophthora fragariaefolia NBRC 109709.</title>
        <authorList>
            <person name="Ichikawa N."/>
            <person name="Sato H."/>
            <person name="Tonouchi N."/>
        </authorList>
    </citation>
    <scope>NUCLEOTIDE SEQUENCE</scope>
    <source>
        <strain evidence="3">NBRC 109709</strain>
    </source>
</reference>
<feature type="region of interest" description="Disordered" evidence="1">
    <location>
        <begin position="1"/>
        <end position="111"/>
    </location>
</feature>
<feature type="transmembrane region" description="Helical" evidence="2">
    <location>
        <begin position="133"/>
        <end position="151"/>
    </location>
</feature>
<keyword evidence="2" id="KW-1133">Transmembrane helix</keyword>
<organism evidence="3 4">
    <name type="scientific">Phytophthora fragariaefolia</name>
    <dbReference type="NCBI Taxonomy" id="1490495"/>
    <lineage>
        <taxon>Eukaryota</taxon>
        <taxon>Sar</taxon>
        <taxon>Stramenopiles</taxon>
        <taxon>Oomycota</taxon>
        <taxon>Peronosporomycetes</taxon>
        <taxon>Peronosporales</taxon>
        <taxon>Peronosporaceae</taxon>
        <taxon>Phytophthora</taxon>
    </lineage>
</organism>
<name>A0A9W6TVE0_9STRA</name>
<evidence type="ECO:0000313" key="3">
    <source>
        <dbReference type="EMBL" id="GMF21230.1"/>
    </source>
</evidence>
<feature type="compositionally biased region" description="Polar residues" evidence="1">
    <location>
        <begin position="58"/>
        <end position="68"/>
    </location>
</feature>
<dbReference type="AlphaFoldDB" id="A0A9W6TVE0"/>
<feature type="compositionally biased region" description="Low complexity" evidence="1">
    <location>
        <begin position="26"/>
        <end position="50"/>
    </location>
</feature>
<proteinExistence type="predicted"/>
<protein>
    <submittedName>
        <fullName evidence="3">Unnamed protein product</fullName>
    </submittedName>
</protein>
<dbReference type="EMBL" id="BSXT01000222">
    <property type="protein sequence ID" value="GMF21230.1"/>
    <property type="molecule type" value="Genomic_DNA"/>
</dbReference>